<evidence type="ECO:0008006" key="4">
    <source>
        <dbReference type="Google" id="ProtNLM"/>
    </source>
</evidence>
<protein>
    <recommendedName>
        <fullName evidence="4">Accessory gland protein</fullName>
    </recommendedName>
</protein>
<evidence type="ECO:0000256" key="1">
    <source>
        <dbReference type="SAM" id="SignalP"/>
    </source>
</evidence>
<evidence type="ECO:0000313" key="2">
    <source>
        <dbReference type="EMBL" id="KAK7870168.1"/>
    </source>
</evidence>
<keyword evidence="3" id="KW-1185">Reference proteome</keyword>
<dbReference type="EMBL" id="JAZDUA010000063">
    <property type="protein sequence ID" value="KAK7870168.1"/>
    <property type="molecule type" value="Genomic_DNA"/>
</dbReference>
<evidence type="ECO:0000313" key="3">
    <source>
        <dbReference type="Proteomes" id="UP001378592"/>
    </source>
</evidence>
<feature type="chain" id="PRO_5042921135" description="Accessory gland protein" evidence="1">
    <location>
        <begin position="28"/>
        <end position="175"/>
    </location>
</feature>
<accession>A0AAN9WBG2</accession>
<dbReference type="AlphaFoldDB" id="A0AAN9WBG2"/>
<reference evidence="2 3" key="1">
    <citation type="submission" date="2024-03" db="EMBL/GenBank/DDBJ databases">
        <title>The genome assembly and annotation of the cricket Gryllus longicercus Weissman &amp; Gray.</title>
        <authorList>
            <person name="Szrajer S."/>
            <person name="Gray D."/>
            <person name="Ylla G."/>
        </authorList>
    </citation>
    <scope>NUCLEOTIDE SEQUENCE [LARGE SCALE GENOMIC DNA]</scope>
    <source>
        <strain evidence="2">DAG 2021-001</strain>
        <tissue evidence="2">Whole body minus gut</tissue>
    </source>
</reference>
<feature type="signal peptide" evidence="1">
    <location>
        <begin position="1"/>
        <end position="27"/>
    </location>
</feature>
<sequence>MAPSAPAFAIAALVALAALAAAPGVVACRGRQIKAFSATPCGKDNILTVVNVTARLQEKGSNCELDMRGCVHIDKPIRSTLLSFLLKKGPLQVYRGDDMDACAMGKQLPIADLIAGPQGDCRHEKGYVCTPSDSEPFDISEYAGMLDMARGKWTATAKLKHDSGKSCVKFNVQIV</sequence>
<dbReference type="Proteomes" id="UP001378592">
    <property type="component" value="Unassembled WGS sequence"/>
</dbReference>
<organism evidence="2 3">
    <name type="scientific">Gryllus longicercus</name>
    <dbReference type="NCBI Taxonomy" id="2509291"/>
    <lineage>
        <taxon>Eukaryota</taxon>
        <taxon>Metazoa</taxon>
        <taxon>Ecdysozoa</taxon>
        <taxon>Arthropoda</taxon>
        <taxon>Hexapoda</taxon>
        <taxon>Insecta</taxon>
        <taxon>Pterygota</taxon>
        <taxon>Neoptera</taxon>
        <taxon>Polyneoptera</taxon>
        <taxon>Orthoptera</taxon>
        <taxon>Ensifera</taxon>
        <taxon>Gryllidea</taxon>
        <taxon>Grylloidea</taxon>
        <taxon>Gryllidae</taxon>
        <taxon>Gryllinae</taxon>
        <taxon>Gryllus</taxon>
    </lineage>
</organism>
<gene>
    <name evidence="2" type="ORF">R5R35_012726</name>
</gene>
<name>A0AAN9WBG2_9ORTH</name>
<comment type="caution">
    <text evidence="2">The sequence shown here is derived from an EMBL/GenBank/DDBJ whole genome shotgun (WGS) entry which is preliminary data.</text>
</comment>
<proteinExistence type="predicted"/>
<keyword evidence="1" id="KW-0732">Signal</keyword>